<evidence type="ECO:0000313" key="3">
    <source>
        <dbReference type="Proteomes" id="UP000251714"/>
    </source>
</evidence>
<feature type="compositionally biased region" description="Pro residues" evidence="1">
    <location>
        <begin position="223"/>
        <end position="232"/>
    </location>
</feature>
<feature type="compositionally biased region" description="Polar residues" evidence="1">
    <location>
        <begin position="375"/>
        <end position="395"/>
    </location>
</feature>
<gene>
    <name evidence="2" type="ORF">FPRO05_11307</name>
</gene>
<protein>
    <submittedName>
        <fullName evidence="2">Uncharacterized protein</fullName>
    </submittedName>
</protein>
<dbReference type="Proteomes" id="UP000251714">
    <property type="component" value="Unassembled WGS sequence"/>
</dbReference>
<proteinExistence type="predicted"/>
<feature type="compositionally biased region" description="Basic and acidic residues" evidence="1">
    <location>
        <begin position="436"/>
        <end position="445"/>
    </location>
</feature>
<accession>A0A365NA79</accession>
<sequence>MLKQRRSSRQFRTDTGSEGDGEPDAPPASRDAFPLYRHYQSDLNNYYDTAKQVLDDELDEKLTLKRHVPTISSGQTFSGAYPEIDPRGRGRTRIQAQVPESDDEDEYERYRHERERKSHYSTRSEKDRRISLQAQSHHGVRGPRIQSGTYNPNGDDEYYDINHFGRPFNRTDNPTRTPSPLRYYSPHSSVQPGTADIFGGRSGLGIEKAELAYDVNTRNLGQPNPPSKPSQAPPTYGDYASPSRVYKKVFEALIRPMSIGMSNEKLVKWQAWMRAEAQMATESFTHEQAKAEYREGPGGRLRGMRSFSNLYNKDTISRDSTIGNEARMDDLLACVGNKMMEAPSLKEPRGEGLRDGERLGGHTRNQYQEVEDGYQSRSNRIESTSDNAAMQQFSPSPCPSTDPWESDDEYEDDERTSSPRPTCTDMNPRRSLTMDLHVDYRNISK</sequence>
<comment type="caution">
    <text evidence="2">The sequence shown here is derived from an EMBL/GenBank/DDBJ whole genome shotgun (WGS) entry which is preliminary data.</text>
</comment>
<organism evidence="2 3">
    <name type="scientific">Gibberella intermedia</name>
    <name type="common">Bulb rot disease fungus</name>
    <name type="synonym">Fusarium proliferatum</name>
    <dbReference type="NCBI Taxonomy" id="948311"/>
    <lineage>
        <taxon>Eukaryota</taxon>
        <taxon>Fungi</taxon>
        <taxon>Dikarya</taxon>
        <taxon>Ascomycota</taxon>
        <taxon>Pezizomycotina</taxon>
        <taxon>Sordariomycetes</taxon>
        <taxon>Hypocreomycetidae</taxon>
        <taxon>Hypocreales</taxon>
        <taxon>Nectriaceae</taxon>
        <taxon>Fusarium</taxon>
        <taxon>Fusarium fujikuroi species complex</taxon>
    </lineage>
</organism>
<name>A0A365NA79_GIBIN</name>
<dbReference type="AlphaFoldDB" id="A0A365NA79"/>
<feature type="region of interest" description="Disordered" evidence="1">
    <location>
        <begin position="72"/>
        <end position="152"/>
    </location>
</feature>
<feature type="region of interest" description="Disordered" evidence="1">
    <location>
        <begin position="217"/>
        <end position="239"/>
    </location>
</feature>
<feature type="compositionally biased region" description="Acidic residues" evidence="1">
    <location>
        <begin position="404"/>
        <end position="414"/>
    </location>
</feature>
<reference evidence="2 3" key="1">
    <citation type="submission" date="2017-12" db="EMBL/GenBank/DDBJ databases">
        <title>Genome sequence of the mycotoxigenic crop pathogen Fusarium proliferatum, strain ITEM 2341 from Date Palm.</title>
        <authorList>
            <person name="Almiman B.F."/>
            <person name="Shittu T.A."/>
            <person name="Muthumeenakshi S."/>
            <person name="Baroncelli R."/>
            <person name="Sreenivasaprasada S."/>
        </authorList>
    </citation>
    <scope>NUCLEOTIDE SEQUENCE [LARGE SCALE GENOMIC DNA]</scope>
    <source>
        <strain evidence="2 3">ITEM 2341</strain>
    </source>
</reference>
<feature type="compositionally biased region" description="Basic and acidic residues" evidence="1">
    <location>
        <begin position="344"/>
        <end position="360"/>
    </location>
</feature>
<evidence type="ECO:0000256" key="1">
    <source>
        <dbReference type="SAM" id="MobiDB-lite"/>
    </source>
</evidence>
<feature type="region of interest" description="Disordered" evidence="1">
    <location>
        <begin position="1"/>
        <end position="33"/>
    </location>
</feature>
<feature type="compositionally biased region" description="Basic and acidic residues" evidence="1">
    <location>
        <begin position="108"/>
        <end position="130"/>
    </location>
</feature>
<dbReference type="EMBL" id="PKMI01000016">
    <property type="protein sequence ID" value="RBA17592.1"/>
    <property type="molecule type" value="Genomic_DNA"/>
</dbReference>
<feature type="region of interest" description="Disordered" evidence="1">
    <location>
        <begin position="342"/>
        <end position="445"/>
    </location>
</feature>
<evidence type="ECO:0000313" key="2">
    <source>
        <dbReference type="EMBL" id="RBA17592.1"/>
    </source>
</evidence>